<protein>
    <recommendedName>
        <fullName evidence="2">Endonuclease/exonuclease/phosphatase domain-containing protein</fullName>
    </recommendedName>
</protein>
<comment type="caution">
    <text evidence="3">The sequence shown here is derived from an EMBL/GenBank/DDBJ whole genome shotgun (WGS) entry which is preliminary data.</text>
</comment>
<dbReference type="OrthoDB" id="6274754at2759"/>
<dbReference type="Gene3D" id="3.60.10.10">
    <property type="entry name" value="Endonuclease/exonuclease/phosphatase"/>
    <property type="match status" value="1"/>
</dbReference>
<evidence type="ECO:0000313" key="3">
    <source>
        <dbReference type="EMBL" id="KAJ8017654.1"/>
    </source>
</evidence>
<evidence type="ECO:0000259" key="2">
    <source>
        <dbReference type="Pfam" id="PF14529"/>
    </source>
</evidence>
<proteinExistence type="predicted"/>
<gene>
    <name evidence="3" type="ORF">HOLleu_44780</name>
</gene>
<evidence type="ECO:0000256" key="1">
    <source>
        <dbReference type="SAM" id="MobiDB-lite"/>
    </source>
</evidence>
<sequence length="563" mass="65070">MDDMNKSEEPLKSSQPNGEEGASLRTSFDLESEKEGTTESCSKRSDGPCSAKKPRNMLSFGFLNIHYLYQKLDELQLILCDESNDFNAFALNETFLDASYQDYELQIPGYELIRKDRLEKSGGGVAIYVDLNTPYVKHPEFESDNIEAVWIEIILPHTRNVLLCALYRPPSEKVEWRNHFIQMIRKPLDCFKDIVIIGDFNIDLSQNGRDKKWKNICGTYKLHQMVTKPTRETHTSSKIIDHIYTTNKGMVKSVTVPHIRLSDHYPVYFSWQFDAPESKEERIIQGSIGVNKMNTFRRVLSDECLWDPVLKEEDTDEALKKGQLIAQGVPNTHVQCEDKISKQKYPPRWFNDEIKEAIRLRDSTPLNKPSLIHERSQDVTSLFKESKKNFFMEELKKKEDPEGIMEVFGTIFPKNTGLQNRSDPVCLLNNNEKVFDTTEIANLFNAFFTPEAVYNDDWIDDSYLTTLEQSILTGKRFEIRKVDKTYVLKVLENLNGSEATDLDEVLANLPRESRNQTDHYVKHINTSIESNVFPSSWKEIIVVLFGGLVIRMIFKGLPIYKNK</sequence>
<feature type="region of interest" description="Disordered" evidence="1">
    <location>
        <begin position="1"/>
        <end position="51"/>
    </location>
</feature>
<dbReference type="AlphaFoldDB" id="A0A9Q0YC35"/>
<accession>A0A9Q0YC35</accession>
<reference evidence="3" key="1">
    <citation type="submission" date="2021-10" db="EMBL/GenBank/DDBJ databases">
        <title>Tropical sea cucumber genome reveals ecological adaptation and Cuvierian tubules defense mechanism.</title>
        <authorList>
            <person name="Chen T."/>
        </authorList>
    </citation>
    <scope>NUCLEOTIDE SEQUENCE</scope>
    <source>
        <strain evidence="3">Nanhai2018</strain>
        <tissue evidence="3">Muscle</tissue>
    </source>
</reference>
<dbReference type="EMBL" id="JAIZAY010001227">
    <property type="protein sequence ID" value="KAJ8017654.1"/>
    <property type="molecule type" value="Genomic_DNA"/>
</dbReference>
<dbReference type="GO" id="GO:0003824">
    <property type="term" value="F:catalytic activity"/>
    <property type="evidence" value="ECO:0007669"/>
    <property type="project" value="InterPro"/>
</dbReference>
<dbReference type="SUPFAM" id="SSF56219">
    <property type="entry name" value="DNase I-like"/>
    <property type="match status" value="1"/>
</dbReference>
<name>A0A9Q0YC35_HOLLE</name>
<dbReference type="PANTHER" id="PTHR47510">
    <property type="entry name" value="REVERSE TRANSCRIPTASE DOMAIN-CONTAINING PROTEIN"/>
    <property type="match status" value="1"/>
</dbReference>
<dbReference type="Pfam" id="PF14529">
    <property type="entry name" value="Exo_endo_phos_2"/>
    <property type="match status" value="1"/>
</dbReference>
<keyword evidence="4" id="KW-1185">Reference proteome</keyword>
<evidence type="ECO:0000313" key="4">
    <source>
        <dbReference type="Proteomes" id="UP001152320"/>
    </source>
</evidence>
<feature type="compositionally biased region" description="Basic and acidic residues" evidence="1">
    <location>
        <begin position="1"/>
        <end position="11"/>
    </location>
</feature>
<organism evidence="3 4">
    <name type="scientific">Holothuria leucospilota</name>
    <name type="common">Black long sea cucumber</name>
    <name type="synonym">Mertensiothuria leucospilota</name>
    <dbReference type="NCBI Taxonomy" id="206669"/>
    <lineage>
        <taxon>Eukaryota</taxon>
        <taxon>Metazoa</taxon>
        <taxon>Echinodermata</taxon>
        <taxon>Eleutherozoa</taxon>
        <taxon>Echinozoa</taxon>
        <taxon>Holothuroidea</taxon>
        <taxon>Aspidochirotacea</taxon>
        <taxon>Aspidochirotida</taxon>
        <taxon>Holothuriidae</taxon>
        <taxon>Holothuria</taxon>
    </lineage>
</organism>
<dbReference type="InterPro" id="IPR005135">
    <property type="entry name" value="Endo/exonuclease/phosphatase"/>
</dbReference>
<feature type="domain" description="Endonuclease/exonuclease/phosphatase" evidence="2">
    <location>
        <begin position="162"/>
        <end position="268"/>
    </location>
</feature>
<feature type="compositionally biased region" description="Basic and acidic residues" evidence="1">
    <location>
        <begin position="31"/>
        <end position="46"/>
    </location>
</feature>
<dbReference type="PANTHER" id="PTHR47510:SF3">
    <property type="entry name" value="ENDO_EXONUCLEASE_PHOSPHATASE DOMAIN-CONTAINING PROTEIN"/>
    <property type="match status" value="1"/>
</dbReference>
<dbReference type="Proteomes" id="UP001152320">
    <property type="component" value="Unassembled WGS sequence"/>
</dbReference>
<dbReference type="InterPro" id="IPR036691">
    <property type="entry name" value="Endo/exonu/phosph_ase_sf"/>
</dbReference>